<accession>A0ABQ4P4N0</accession>
<organism evidence="2 3">
    <name type="scientific">Shewanella algidipiscicola</name>
    <dbReference type="NCBI Taxonomy" id="614070"/>
    <lineage>
        <taxon>Bacteria</taxon>
        <taxon>Pseudomonadati</taxon>
        <taxon>Pseudomonadota</taxon>
        <taxon>Gammaproteobacteria</taxon>
        <taxon>Alteromonadales</taxon>
        <taxon>Shewanellaceae</taxon>
        <taxon>Shewanella</taxon>
    </lineage>
</organism>
<dbReference type="GO" id="GO:0016787">
    <property type="term" value="F:hydrolase activity"/>
    <property type="evidence" value="ECO:0007669"/>
    <property type="project" value="UniProtKB-KW"/>
</dbReference>
<evidence type="ECO:0000313" key="2">
    <source>
        <dbReference type="EMBL" id="GIU42388.1"/>
    </source>
</evidence>
<dbReference type="InterPro" id="IPR029058">
    <property type="entry name" value="AB_hydrolase_fold"/>
</dbReference>
<keyword evidence="2" id="KW-0378">Hydrolase</keyword>
<evidence type="ECO:0000259" key="1">
    <source>
        <dbReference type="Pfam" id="PF20408"/>
    </source>
</evidence>
<feature type="domain" description="KANL3/Tex30 alpha/beta hydrolase-like" evidence="1">
    <location>
        <begin position="53"/>
        <end position="243"/>
    </location>
</feature>
<evidence type="ECO:0000313" key="3">
    <source>
        <dbReference type="Proteomes" id="UP000761574"/>
    </source>
</evidence>
<dbReference type="SUPFAM" id="SSF53474">
    <property type="entry name" value="alpha/beta-Hydrolases"/>
    <property type="match status" value="1"/>
</dbReference>
<reference evidence="2 3" key="1">
    <citation type="submission" date="2021-05" db="EMBL/GenBank/DDBJ databases">
        <title>Molecular characterization for Shewanella algae harboring chromosomal blaOXA-55-like strains isolated from clinical and environment sample.</title>
        <authorList>
            <person name="Ohama Y."/>
            <person name="Aoki K."/>
            <person name="Harada S."/>
            <person name="Moriya K."/>
            <person name="Ishii Y."/>
            <person name="Tateda K."/>
        </authorList>
    </citation>
    <scope>NUCLEOTIDE SEQUENCE [LARGE SCALE GENOMIC DNA]</scope>
    <source>
        <strain evidence="2 3">LMG 23746</strain>
    </source>
</reference>
<dbReference type="EMBL" id="BPFB01000003">
    <property type="protein sequence ID" value="GIU42388.1"/>
    <property type="molecule type" value="Genomic_DNA"/>
</dbReference>
<dbReference type="Proteomes" id="UP000761574">
    <property type="component" value="Unassembled WGS sequence"/>
</dbReference>
<dbReference type="Pfam" id="PF20408">
    <property type="entry name" value="Abhydrolase_11"/>
    <property type="match status" value="1"/>
</dbReference>
<dbReference type="PANTHER" id="PTHR13136:SF11">
    <property type="entry name" value="TESTIS-EXPRESSED PROTEIN 30"/>
    <property type="match status" value="1"/>
</dbReference>
<sequence length="248" mass="26915">MSCYQVNPTDSQDTKAATFSRVLLEQPMFDNALPSSECWLSGPVASKDTDIDTLILLAHGAGANMAHPFMADLAAGLSATGMSVVRFNFPYMRNNAIDGKRRPPDRAPKLLNDFKLHIEAIRKLYRPRQLILMGKSMGGRMAAMVSSEVAVDAVICLGYPFVPPKGGDPRLEPIALCPAPLLVIQGERDKFGAKGQVEPWLAPYSAQLLWLSDGDHSFAPRKSSGTTQAANLQQAISYSVSFIRGLHA</sequence>
<dbReference type="InterPro" id="IPR026555">
    <property type="entry name" value="NSL3/Tex30"/>
</dbReference>
<dbReference type="InterPro" id="IPR046879">
    <property type="entry name" value="KANL3/Tex30_Abhydrolase"/>
</dbReference>
<comment type="caution">
    <text evidence="2">The sequence shown here is derived from an EMBL/GenBank/DDBJ whole genome shotgun (WGS) entry which is preliminary data.</text>
</comment>
<name>A0ABQ4P4N0_9GAMM</name>
<proteinExistence type="predicted"/>
<keyword evidence="3" id="KW-1185">Reference proteome</keyword>
<dbReference type="PANTHER" id="PTHR13136">
    <property type="entry name" value="TESTIS DEVELOPMENT PROTEIN PRTD"/>
    <property type="match status" value="1"/>
</dbReference>
<dbReference type="RefSeq" id="WP_249038128.1">
    <property type="nucleotide sequence ID" value="NZ_BPFB01000003.1"/>
</dbReference>
<protein>
    <submittedName>
        <fullName evidence="2">Dienelactone hydrolase</fullName>
    </submittedName>
</protein>
<dbReference type="Gene3D" id="3.40.50.1820">
    <property type="entry name" value="alpha/beta hydrolase"/>
    <property type="match status" value="1"/>
</dbReference>
<gene>
    <name evidence="2" type="ORF">TUM4630_03240</name>
</gene>